<dbReference type="Proteomes" id="UP000007463">
    <property type="component" value="Chromosome"/>
</dbReference>
<sequence length="102" mass="12225">MGNSISKSELNWFQLFLNRLKIMSRSKRKRAEVHQQETMKIMDRISEIKNKHPELIKYLNEMPQFPTSANDSEIRLKDLMQYHNSLLELLEKYELESSTHSE</sequence>
<dbReference type="STRING" id="755732.Fluta_3076"/>
<dbReference type="KEGG" id="fte:Fluta_3076"/>
<dbReference type="AlphaFoldDB" id="F2IJZ3"/>
<dbReference type="EMBL" id="CP002542">
    <property type="protein sequence ID" value="AEA45052.1"/>
    <property type="molecule type" value="Genomic_DNA"/>
</dbReference>
<organism evidence="1 2">
    <name type="scientific">Fluviicola taffensis (strain DSM 16823 / NCIMB 13979 / RW262)</name>
    <dbReference type="NCBI Taxonomy" id="755732"/>
    <lineage>
        <taxon>Bacteria</taxon>
        <taxon>Pseudomonadati</taxon>
        <taxon>Bacteroidota</taxon>
        <taxon>Flavobacteriia</taxon>
        <taxon>Flavobacteriales</taxon>
        <taxon>Crocinitomicaceae</taxon>
        <taxon>Fluviicola</taxon>
    </lineage>
</organism>
<protein>
    <submittedName>
        <fullName evidence="1">Uncharacterized protein</fullName>
    </submittedName>
</protein>
<evidence type="ECO:0000313" key="2">
    <source>
        <dbReference type="Proteomes" id="UP000007463"/>
    </source>
</evidence>
<reference evidence="2" key="2">
    <citation type="submission" date="2011-02" db="EMBL/GenBank/DDBJ databases">
        <title>The complete genome of Fluviicola taffensis DSM 16823.</title>
        <authorList>
            <consortium name="US DOE Joint Genome Institute (JGI-PGF)"/>
            <person name="Lucas S."/>
            <person name="Copeland A."/>
            <person name="Lapidus A."/>
            <person name="Bruce D."/>
            <person name="Goodwin L."/>
            <person name="Pitluck S."/>
            <person name="Kyrpides N."/>
            <person name="Mavromatis K."/>
            <person name="Ivanova N."/>
            <person name="Mikhailova N."/>
            <person name="Pagani I."/>
            <person name="Chertkov O."/>
            <person name="Detter J.C."/>
            <person name="Han C."/>
            <person name="Tapia R."/>
            <person name="Land M."/>
            <person name="Hauser L."/>
            <person name="Markowitz V."/>
            <person name="Cheng J.-F."/>
            <person name="Hugenholtz P."/>
            <person name="Woyke T."/>
            <person name="Wu D."/>
            <person name="Tindall B."/>
            <person name="Pomrenke H.G."/>
            <person name="Brambilla E."/>
            <person name="Klenk H.-P."/>
            <person name="Eisen J.A."/>
        </authorList>
    </citation>
    <scope>NUCLEOTIDE SEQUENCE [LARGE SCALE GENOMIC DNA]</scope>
    <source>
        <strain evidence="2">DSM 16823 / RW262 / RW262</strain>
    </source>
</reference>
<name>F2IJZ3_FLUTR</name>
<gene>
    <name evidence="1" type="ordered locus">Fluta_3076</name>
</gene>
<keyword evidence="2" id="KW-1185">Reference proteome</keyword>
<evidence type="ECO:0000313" key="1">
    <source>
        <dbReference type="EMBL" id="AEA45052.1"/>
    </source>
</evidence>
<dbReference type="HOGENOM" id="CLU_2273237_0_0_10"/>
<accession>F2IJZ3</accession>
<proteinExistence type="predicted"/>
<reference evidence="1 2" key="1">
    <citation type="journal article" date="2011" name="Stand. Genomic Sci.">
        <title>Complete genome sequence of the gliding freshwater bacterium Fluviicola taffensis type strain (RW262).</title>
        <authorList>
            <person name="Woyke T."/>
            <person name="Chertkov O."/>
            <person name="Lapidus A."/>
            <person name="Nolan M."/>
            <person name="Lucas S."/>
            <person name="Del Rio T.G."/>
            <person name="Tice H."/>
            <person name="Cheng J.F."/>
            <person name="Tapia R."/>
            <person name="Han C."/>
            <person name="Goodwin L."/>
            <person name="Pitluck S."/>
            <person name="Liolios K."/>
            <person name="Pagani I."/>
            <person name="Ivanova N."/>
            <person name="Huntemann M."/>
            <person name="Mavromatis K."/>
            <person name="Mikhailova N."/>
            <person name="Pati A."/>
            <person name="Chen A."/>
            <person name="Palaniappan K."/>
            <person name="Land M."/>
            <person name="Hauser L."/>
            <person name="Brambilla E.M."/>
            <person name="Rohde M."/>
            <person name="Mwirichia R."/>
            <person name="Sikorski J."/>
            <person name="Tindall B.J."/>
            <person name="Goker M."/>
            <person name="Bristow J."/>
            <person name="Eisen J.A."/>
            <person name="Markowitz V."/>
            <person name="Hugenholtz P."/>
            <person name="Klenk H.P."/>
            <person name="Kyrpides N.C."/>
        </authorList>
    </citation>
    <scope>NUCLEOTIDE SEQUENCE [LARGE SCALE GENOMIC DNA]</scope>
    <source>
        <strain evidence="2">DSM 16823 / RW262 / RW262</strain>
    </source>
</reference>